<comment type="cofactor">
    <cofactor evidence="3">
        <name>Zn(2+)</name>
        <dbReference type="ChEBI" id="CHEBI:29105"/>
    </cofactor>
    <text evidence="3">Binds 1 divalent metal cation per subunit.</text>
</comment>
<dbReference type="OrthoDB" id="2633250at2"/>
<evidence type="ECO:0000259" key="4">
    <source>
        <dbReference type="Pfam" id="PF08450"/>
    </source>
</evidence>
<dbReference type="Pfam" id="PF08450">
    <property type="entry name" value="SGL"/>
    <property type="match status" value="1"/>
</dbReference>
<name>A0A5N0UWN5_9PSEU</name>
<dbReference type="InterPro" id="IPR013658">
    <property type="entry name" value="SGL"/>
</dbReference>
<accession>A0A5N0UWN5</accession>
<dbReference type="PANTHER" id="PTHR10907:SF47">
    <property type="entry name" value="REGUCALCIN"/>
    <property type="match status" value="1"/>
</dbReference>
<comment type="caution">
    <text evidence="5">The sequence shown here is derived from an EMBL/GenBank/DDBJ whole genome shotgun (WGS) entry which is preliminary data.</text>
</comment>
<dbReference type="SUPFAM" id="SSF63829">
    <property type="entry name" value="Calcium-dependent phosphotriesterase"/>
    <property type="match status" value="1"/>
</dbReference>
<sequence length="280" mass="28946">MVRRDWTPWPGERFGLGEGLRHVGGRLVMTDILTGRLLSLPPEPVAGPEVLVQLDEPLGAVAPLVDGGWIAAAGRGVAVLGDPVRWLARPAAAGMRMNDGAADPAGRFWAGSMAYDNTAGAGVLYRVDPDGTVTAAVRDITVPNGPAFDAAGTTMYLADSARKVIHRFAIDPATGEPGQRAVFARVREGSPDGMTVDAEGFVWSAIWGGGQVVRFAPDGTVDRVLPVPATQPTSVCLTGSHLVVTSAAHGLATLGPLDGAVLATPCGVRPVPVRVVSVLV</sequence>
<reference evidence="5" key="1">
    <citation type="submission" date="2019-09" db="EMBL/GenBank/DDBJ databases">
        <authorList>
            <person name="Teo W.F.A."/>
            <person name="Duangmal K."/>
        </authorList>
    </citation>
    <scope>NUCLEOTIDE SEQUENCE [LARGE SCALE GENOMIC DNA]</scope>
    <source>
        <strain evidence="5">K81G1</strain>
    </source>
</reference>
<keyword evidence="6" id="KW-1185">Reference proteome</keyword>
<feature type="binding site" evidence="3">
    <location>
        <position position="144"/>
    </location>
    <ligand>
        <name>a divalent metal cation</name>
        <dbReference type="ChEBI" id="CHEBI:60240"/>
    </ligand>
</feature>
<feature type="binding site" evidence="3">
    <location>
        <position position="192"/>
    </location>
    <ligand>
        <name>a divalent metal cation</name>
        <dbReference type="ChEBI" id="CHEBI:60240"/>
    </ligand>
</feature>
<dbReference type="GO" id="GO:0019853">
    <property type="term" value="P:L-ascorbic acid biosynthetic process"/>
    <property type="evidence" value="ECO:0007669"/>
    <property type="project" value="TreeGrafter"/>
</dbReference>
<keyword evidence="3" id="KW-0479">Metal-binding</keyword>
<gene>
    <name evidence="5" type="ORF">FPZ12_029885</name>
</gene>
<feature type="binding site" evidence="3">
    <location>
        <position position="98"/>
    </location>
    <ligand>
        <name>substrate</name>
    </ligand>
</feature>
<dbReference type="GO" id="GO:0004341">
    <property type="term" value="F:gluconolactonase activity"/>
    <property type="evidence" value="ECO:0007669"/>
    <property type="project" value="TreeGrafter"/>
</dbReference>
<protein>
    <submittedName>
        <fullName evidence="5">SMP-30/gluconolactonase/LRE family protein</fullName>
    </submittedName>
</protein>
<feature type="domain" description="SMP-30/Gluconolactonase/LRE-like region" evidence="4">
    <location>
        <begin position="16"/>
        <end position="247"/>
    </location>
</feature>
<feature type="binding site" evidence="3">
    <location>
        <position position="96"/>
    </location>
    <ligand>
        <name>substrate</name>
    </ligand>
</feature>
<evidence type="ECO:0000256" key="3">
    <source>
        <dbReference type="PIRSR" id="PIRSR605511-2"/>
    </source>
</evidence>
<dbReference type="EMBL" id="VMNW02000057">
    <property type="protein sequence ID" value="KAA9155400.1"/>
    <property type="molecule type" value="Genomic_DNA"/>
</dbReference>
<dbReference type="RefSeq" id="WP_144755204.1">
    <property type="nucleotide sequence ID" value="NZ_VMNW02000057.1"/>
</dbReference>
<dbReference type="InterPro" id="IPR011042">
    <property type="entry name" value="6-blade_b-propeller_TolB-like"/>
</dbReference>
<feature type="binding site" evidence="3">
    <location>
        <position position="116"/>
    </location>
    <ligand>
        <name>substrate</name>
    </ligand>
</feature>
<feature type="active site" description="Proton donor/acceptor" evidence="2">
    <location>
        <position position="192"/>
    </location>
</feature>
<dbReference type="Proteomes" id="UP000319769">
    <property type="component" value="Unassembled WGS sequence"/>
</dbReference>
<evidence type="ECO:0000256" key="2">
    <source>
        <dbReference type="PIRSR" id="PIRSR605511-1"/>
    </source>
</evidence>
<organism evidence="5 6">
    <name type="scientific">Amycolatopsis acidicola</name>
    <dbReference type="NCBI Taxonomy" id="2596893"/>
    <lineage>
        <taxon>Bacteria</taxon>
        <taxon>Bacillati</taxon>
        <taxon>Actinomycetota</taxon>
        <taxon>Actinomycetes</taxon>
        <taxon>Pseudonocardiales</taxon>
        <taxon>Pseudonocardiaceae</taxon>
        <taxon>Amycolatopsis</taxon>
    </lineage>
</organism>
<dbReference type="GO" id="GO:0005509">
    <property type="term" value="F:calcium ion binding"/>
    <property type="evidence" value="ECO:0007669"/>
    <property type="project" value="TreeGrafter"/>
</dbReference>
<dbReference type="PRINTS" id="PR01790">
    <property type="entry name" value="SMP30FAMILY"/>
</dbReference>
<dbReference type="PANTHER" id="PTHR10907">
    <property type="entry name" value="REGUCALCIN"/>
    <property type="match status" value="1"/>
</dbReference>
<dbReference type="AlphaFoldDB" id="A0A5N0UWN5"/>
<dbReference type="Gene3D" id="2.120.10.30">
    <property type="entry name" value="TolB, C-terminal domain"/>
    <property type="match status" value="1"/>
</dbReference>
<comment type="similarity">
    <text evidence="1">Belongs to the SMP-30/CGR1 family.</text>
</comment>
<evidence type="ECO:0000256" key="1">
    <source>
        <dbReference type="ARBA" id="ARBA00008853"/>
    </source>
</evidence>
<proteinExistence type="inferred from homology"/>
<evidence type="ECO:0000313" key="6">
    <source>
        <dbReference type="Proteomes" id="UP000319769"/>
    </source>
</evidence>
<keyword evidence="3" id="KW-0862">Zinc</keyword>
<evidence type="ECO:0000313" key="5">
    <source>
        <dbReference type="EMBL" id="KAA9155400.1"/>
    </source>
</evidence>
<dbReference type="InterPro" id="IPR005511">
    <property type="entry name" value="SMP-30"/>
</dbReference>